<comment type="caution">
    <text evidence="2">The sequence shown here is derived from an EMBL/GenBank/DDBJ whole genome shotgun (WGS) entry which is preliminary data.</text>
</comment>
<evidence type="ECO:0000256" key="1">
    <source>
        <dbReference type="SAM" id="MobiDB-lite"/>
    </source>
</evidence>
<sequence>MWKNGLWPLSQRRTASGWRKRYASFAEHFDQRVNEYRRFNKLDRRVVNGSGHGLVARQRDHSEEEISDSGNDTASESRDNTESEDGDESDEGRSAETSEAFNQFNLYTQDEDDAMIEYLVDMLDSELLPTERDMWHHFVKNKEGKWPVSRQRTIAGWQRRYQRKAAYYEEKTMELKQARQQCTEAESRKAIHMPEEDDLEYLSAVDRWEISSDSSIDEVHDYLMGSPDESSGNDVVAWSKPTSSLWALIGK</sequence>
<protein>
    <submittedName>
        <fullName evidence="2">Uncharacterized protein</fullName>
    </submittedName>
</protein>
<dbReference type="EMBL" id="JBANRG010000028">
    <property type="protein sequence ID" value="KAK7452681.1"/>
    <property type="molecule type" value="Genomic_DNA"/>
</dbReference>
<evidence type="ECO:0000313" key="3">
    <source>
        <dbReference type="Proteomes" id="UP001498398"/>
    </source>
</evidence>
<feature type="region of interest" description="Disordered" evidence="1">
    <location>
        <begin position="52"/>
        <end position="104"/>
    </location>
</feature>
<name>A0ABR1J9I0_9AGAR</name>
<evidence type="ECO:0000313" key="2">
    <source>
        <dbReference type="EMBL" id="KAK7452681.1"/>
    </source>
</evidence>
<proteinExistence type="predicted"/>
<gene>
    <name evidence="2" type="ORF">VKT23_012082</name>
</gene>
<keyword evidence="3" id="KW-1185">Reference proteome</keyword>
<reference evidence="2 3" key="1">
    <citation type="submission" date="2024-01" db="EMBL/GenBank/DDBJ databases">
        <title>A draft genome for the cacao thread blight pathogen Marasmiellus scandens.</title>
        <authorList>
            <person name="Baruah I.K."/>
            <person name="Leung J."/>
            <person name="Bukari Y."/>
            <person name="Amoako-Attah I."/>
            <person name="Meinhardt L.W."/>
            <person name="Bailey B.A."/>
            <person name="Cohen S.P."/>
        </authorList>
    </citation>
    <scope>NUCLEOTIDE SEQUENCE [LARGE SCALE GENOMIC DNA]</scope>
    <source>
        <strain evidence="2 3">GH-19</strain>
    </source>
</reference>
<dbReference type="Proteomes" id="UP001498398">
    <property type="component" value="Unassembled WGS sequence"/>
</dbReference>
<accession>A0ABR1J9I0</accession>
<organism evidence="2 3">
    <name type="scientific">Marasmiellus scandens</name>
    <dbReference type="NCBI Taxonomy" id="2682957"/>
    <lineage>
        <taxon>Eukaryota</taxon>
        <taxon>Fungi</taxon>
        <taxon>Dikarya</taxon>
        <taxon>Basidiomycota</taxon>
        <taxon>Agaricomycotina</taxon>
        <taxon>Agaricomycetes</taxon>
        <taxon>Agaricomycetidae</taxon>
        <taxon>Agaricales</taxon>
        <taxon>Marasmiineae</taxon>
        <taxon>Omphalotaceae</taxon>
        <taxon>Marasmiellus</taxon>
    </lineage>
</organism>